<evidence type="ECO:0000256" key="1">
    <source>
        <dbReference type="ARBA" id="ARBA00005964"/>
    </source>
</evidence>
<evidence type="ECO:0000313" key="6">
    <source>
        <dbReference type="Proteomes" id="UP000799776"/>
    </source>
</evidence>
<dbReference type="PANTHER" id="PTHR43918:SF4">
    <property type="entry name" value="CARBOXYLIC ESTER HYDROLASE"/>
    <property type="match status" value="1"/>
</dbReference>
<dbReference type="EC" id="3.1.1.-" evidence="3"/>
<comment type="caution">
    <text evidence="5">The sequence shown here is derived from an EMBL/GenBank/DDBJ whole genome shotgun (WGS) entry which is preliminary data.</text>
</comment>
<dbReference type="OrthoDB" id="408631at2759"/>
<protein>
    <recommendedName>
        <fullName evidence="3">Carboxylic ester hydrolase</fullName>
        <ecNumber evidence="3">3.1.1.-</ecNumber>
    </recommendedName>
</protein>
<keyword evidence="2 3" id="KW-0378">Hydrolase</keyword>
<reference evidence="5" key="1">
    <citation type="journal article" date="2020" name="Stud. Mycol.">
        <title>101 Dothideomycetes genomes: a test case for predicting lifestyles and emergence of pathogens.</title>
        <authorList>
            <person name="Haridas S."/>
            <person name="Albert R."/>
            <person name="Binder M."/>
            <person name="Bloem J."/>
            <person name="Labutti K."/>
            <person name="Salamov A."/>
            <person name="Andreopoulos B."/>
            <person name="Baker S."/>
            <person name="Barry K."/>
            <person name="Bills G."/>
            <person name="Bluhm B."/>
            <person name="Cannon C."/>
            <person name="Castanera R."/>
            <person name="Culley D."/>
            <person name="Daum C."/>
            <person name="Ezra D."/>
            <person name="Gonzalez J."/>
            <person name="Henrissat B."/>
            <person name="Kuo A."/>
            <person name="Liang C."/>
            <person name="Lipzen A."/>
            <person name="Lutzoni F."/>
            <person name="Magnuson J."/>
            <person name="Mondo S."/>
            <person name="Nolan M."/>
            <person name="Ohm R."/>
            <person name="Pangilinan J."/>
            <person name="Park H.-J."/>
            <person name="Ramirez L."/>
            <person name="Alfaro M."/>
            <person name="Sun H."/>
            <person name="Tritt A."/>
            <person name="Yoshinaga Y."/>
            <person name="Zwiers L.-H."/>
            <person name="Turgeon B."/>
            <person name="Goodwin S."/>
            <person name="Spatafora J."/>
            <person name="Crous P."/>
            <person name="Grigoriev I."/>
        </authorList>
    </citation>
    <scope>NUCLEOTIDE SEQUENCE</scope>
    <source>
        <strain evidence="5">CBS 121410</strain>
    </source>
</reference>
<evidence type="ECO:0000256" key="3">
    <source>
        <dbReference type="RuleBase" id="RU361235"/>
    </source>
</evidence>
<feature type="domain" description="Carboxylesterase type B" evidence="4">
    <location>
        <begin position="34"/>
        <end position="350"/>
    </location>
</feature>
<comment type="similarity">
    <text evidence="1 3">Belongs to the type-B carboxylesterase/lipase family.</text>
</comment>
<gene>
    <name evidence="5" type="ORF">K490DRAFT_57956</name>
</gene>
<dbReference type="InterPro" id="IPR019826">
    <property type="entry name" value="Carboxylesterase_B_AS"/>
</dbReference>
<evidence type="ECO:0000313" key="5">
    <source>
        <dbReference type="EMBL" id="KAF2086318.1"/>
    </source>
</evidence>
<keyword evidence="6" id="KW-1185">Reference proteome</keyword>
<dbReference type="PROSITE" id="PS00941">
    <property type="entry name" value="CARBOXYLESTERASE_B_2"/>
    <property type="match status" value="1"/>
</dbReference>
<dbReference type="PANTHER" id="PTHR43918">
    <property type="entry name" value="ACETYLCHOLINESTERASE"/>
    <property type="match status" value="1"/>
</dbReference>
<dbReference type="InterPro" id="IPR050654">
    <property type="entry name" value="AChE-related_enzymes"/>
</dbReference>
<dbReference type="InterPro" id="IPR019819">
    <property type="entry name" value="Carboxylesterase_B_CS"/>
</dbReference>
<dbReference type="InterPro" id="IPR002018">
    <property type="entry name" value="CarbesteraseB"/>
</dbReference>
<proteinExistence type="inferred from homology"/>
<dbReference type="Proteomes" id="UP000799776">
    <property type="component" value="Unassembled WGS sequence"/>
</dbReference>
<dbReference type="GO" id="GO:0052689">
    <property type="term" value="F:carboxylic ester hydrolase activity"/>
    <property type="evidence" value="ECO:0007669"/>
    <property type="project" value="TreeGrafter"/>
</dbReference>
<dbReference type="Gene3D" id="3.40.50.1820">
    <property type="entry name" value="alpha/beta hydrolase"/>
    <property type="match status" value="1"/>
</dbReference>
<dbReference type="Pfam" id="PF00135">
    <property type="entry name" value="COesterase"/>
    <property type="match status" value="1"/>
</dbReference>
<evidence type="ECO:0000259" key="4">
    <source>
        <dbReference type="Pfam" id="PF00135"/>
    </source>
</evidence>
<sequence length="553" mass="59682">MRAELIAFLAVVGNALALPNASSVSSAPTAQVKNGTYVGVHSAEYNQDFFLGIPYAQPPVGELRFRVPQSLDGAWNGTKDATAYSKECVGYGSDQLIYETSEDCLYLNIVRPSGYENTSLPVGFWIPGGGYYQGGGVDQRFNLSFIVENAAAIGKPFIGVTTNYRLSGWGFLMGDEVQESGQTNLGLRDQRLAMHWLQENVAAFGGDPSKVTIWGESAGASSVGFQLTAYDGRDDSLFRGAIMESGSPVYYQALMNSTGFQSNYTALLSATGCANATESLGCLRALPYATLNDALNTTDLKEWGPAIDGDFIAGKTSLQLAAGKFVHVPVISGANSDEGTAFTDDGINNSTQLLNAILLLDAGYPDVPKLGIPGSPPLGPLPDDYRPGGDLGIQYRRSAALYGDYQMVGNRRLTCETWAAEGLDAFCYRFNAIPATSDQDKGITHFDEVAWVFNNVNGVGYEPVAIPPFTGKGQSYIDLAKLMSSSWASFIVDLNPNGFAKGNLTKEDWPVYRLEDPKNYVFDANVTSFAEPDTWRQEGIKLINEHAADMFSR</sequence>
<feature type="chain" id="PRO_5040543037" description="Carboxylic ester hydrolase" evidence="3">
    <location>
        <begin position="18"/>
        <end position="553"/>
    </location>
</feature>
<dbReference type="PROSITE" id="PS00122">
    <property type="entry name" value="CARBOXYLESTERASE_B_1"/>
    <property type="match status" value="1"/>
</dbReference>
<dbReference type="EMBL" id="ML978725">
    <property type="protein sequence ID" value="KAF2086318.1"/>
    <property type="molecule type" value="Genomic_DNA"/>
</dbReference>
<keyword evidence="3" id="KW-0732">Signal</keyword>
<organism evidence="5 6">
    <name type="scientific">Saccharata proteae CBS 121410</name>
    <dbReference type="NCBI Taxonomy" id="1314787"/>
    <lineage>
        <taxon>Eukaryota</taxon>
        <taxon>Fungi</taxon>
        <taxon>Dikarya</taxon>
        <taxon>Ascomycota</taxon>
        <taxon>Pezizomycotina</taxon>
        <taxon>Dothideomycetes</taxon>
        <taxon>Dothideomycetes incertae sedis</taxon>
        <taxon>Botryosphaeriales</taxon>
        <taxon>Saccharataceae</taxon>
        <taxon>Saccharata</taxon>
    </lineage>
</organism>
<feature type="signal peptide" evidence="3">
    <location>
        <begin position="1"/>
        <end position="17"/>
    </location>
</feature>
<dbReference type="SUPFAM" id="SSF53474">
    <property type="entry name" value="alpha/beta-Hydrolases"/>
    <property type="match status" value="1"/>
</dbReference>
<evidence type="ECO:0000256" key="2">
    <source>
        <dbReference type="ARBA" id="ARBA00022801"/>
    </source>
</evidence>
<accession>A0A9P4HUT2</accession>
<dbReference type="AlphaFoldDB" id="A0A9P4HUT2"/>
<name>A0A9P4HUT2_9PEZI</name>
<dbReference type="InterPro" id="IPR029058">
    <property type="entry name" value="AB_hydrolase_fold"/>
</dbReference>